<dbReference type="Pfam" id="PF03795">
    <property type="entry name" value="YCII"/>
    <property type="match status" value="1"/>
</dbReference>
<comment type="similarity">
    <text evidence="1">Belongs to the YciI family.</text>
</comment>
<dbReference type="PANTHER" id="PTHR33606">
    <property type="entry name" value="PROTEIN YCII"/>
    <property type="match status" value="1"/>
</dbReference>
<protein>
    <submittedName>
        <fullName evidence="3">Uncharacterized protein YciI</fullName>
    </submittedName>
</protein>
<evidence type="ECO:0000256" key="1">
    <source>
        <dbReference type="ARBA" id="ARBA00007689"/>
    </source>
</evidence>
<dbReference type="AlphaFoldDB" id="A0AAE3ZAL8"/>
<keyword evidence="4" id="KW-1185">Reference proteome</keyword>
<feature type="domain" description="YCII-related" evidence="2">
    <location>
        <begin position="5"/>
        <end position="86"/>
    </location>
</feature>
<dbReference type="InterPro" id="IPR011008">
    <property type="entry name" value="Dimeric_a/b-barrel"/>
</dbReference>
<dbReference type="RefSeq" id="WP_310269156.1">
    <property type="nucleotide sequence ID" value="NZ_JAVDXW010000001.1"/>
</dbReference>
<organism evidence="3 4">
    <name type="scientific">Haloactinomyces albus</name>
    <dbReference type="NCBI Taxonomy" id="1352928"/>
    <lineage>
        <taxon>Bacteria</taxon>
        <taxon>Bacillati</taxon>
        <taxon>Actinomycetota</taxon>
        <taxon>Actinomycetes</taxon>
        <taxon>Actinopolysporales</taxon>
        <taxon>Actinopolysporaceae</taxon>
        <taxon>Haloactinomyces</taxon>
    </lineage>
</organism>
<comment type="caution">
    <text evidence="3">The sequence shown here is derived from an EMBL/GenBank/DDBJ whole genome shotgun (WGS) entry which is preliminary data.</text>
</comment>
<dbReference type="InterPro" id="IPR005545">
    <property type="entry name" value="YCII"/>
</dbReference>
<sequence>MGTYAVIYTYTDDAASRDEHRPEHKVFLEDQYKAGRLRVSGPFGPESDPGALLVFEGDSVEDVAALLDQEPFYKRGLIADRDIRAWQIFFGGLQ</sequence>
<evidence type="ECO:0000259" key="2">
    <source>
        <dbReference type="Pfam" id="PF03795"/>
    </source>
</evidence>
<gene>
    <name evidence="3" type="ORF">JOF55_000601</name>
</gene>
<accession>A0AAE3ZAL8</accession>
<dbReference type="Proteomes" id="UP001180845">
    <property type="component" value="Unassembled WGS sequence"/>
</dbReference>
<name>A0AAE3ZAL8_9ACTN</name>
<dbReference type="PANTHER" id="PTHR33606:SF3">
    <property type="entry name" value="PROTEIN YCII"/>
    <property type="match status" value="1"/>
</dbReference>
<proteinExistence type="inferred from homology"/>
<dbReference type="InterPro" id="IPR051807">
    <property type="entry name" value="Sec-metab_biosynth-assoc"/>
</dbReference>
<dbReference type="EMBL" id="JAVDXW010000001">
    <property type="protein sequence ID" value="MDR7300420.1"/>
    <property type="molecule type" value="Genomic_DNA"/>
</dbReference>
<evidence type="ECO:0000313" key="3">
    <source>
        <dbReference type="EMBL" id="MDR7300420.1"/>
    </source>
</evidence>
<evidence type="ECO:0000313" key="4">
    <source>
        <dbReference type="Proteomes" id="UP001180845"/>
    </source>
</evidence>
<reference evidence="3" key="1">
    <citation type="submission" date="2023-07" db="EMBL/GenBank/DDBJ databases">
        <title>Sequencing the genomes of 1000 actinobacteria strains.</title>
        <authorList>
            <person name="Klenk H.-P."/>
        </authorList>
    </citation>
    <scope>NUCLEOTIDE SEQUENCE</scope>
    <source>
        <strain evidence="3">DSM 45977</strain>
    </source>
</reference>
<dbReference type="SUPFAM" id="SSF54909">
    <property type="entry name" value="Dimeric alpha+beta barrel"/>
    <property type="match status" value="1"/>
</dbReference>
<dbReference type="Gene3D" id="3.30.70.1060">
    <property type="entry name" value="Dimeric alpha+beta barrel"/>
    <property type="match status" value="1"/>
</dbReference>